<proteinExistence type="predicted"/>
<feature type="compositionally biased region" description="Basic and acidic residues" evidence="1">
    <location>
        <begin position="67"/>
        <end position="77"/>
    </location>
</feature>
<protein>
    <recommendedName>
        <fullName evidence="2">Transposable element P transposase-like GTP-binding insertion domain-containing protein</fullName>
    </recommendedName>
</protein>
<dbReference type="InterPro" id="IPR048366">
    <property type="entry name" value="TNP-like_GBD"/>
</dbReference>
<dbReference type="VEuPathDB" id="VectorBase:HLOH_047905"/>
<dbReference type="OrthoDB" id="7312725at2759"/>
<accession>A0A9J6H6M2</accession>
<evidence type="ECO:0000313" key="4">
    <source>
        <dbReference type="Proteomes" id="UP000821853"/>
    </source>
</evidence>
<comment type="caution">
    <text evidence="3">The sequence shown here is derived from an EMBL/GenBank/DDBJ whole genome shotgun (WGS) entry which is preliminary data.</text>
</comment>
<reference evidence="3 4" key="1">
    <citation type="journal article" date="2020" name="Cell">
        <title>Large-Scale Comparative Analyses of Tick Genomes Elucidate Their Genetic Diversity and Vector Capacities.</title>
        <authorList>
            <consortium name="Tick Genome and Microbiome Consortium (TIGMIC)"/>
            <person name="Jia N."/>
            <person name="Wang J."/>
            <person name="Shi W."/>
            <person name="Du L."/>
            <person name="Sun Y."/>
            <person name="Zhan W."/>
            <person name="Jiang J.F."/>
            <person name="Wang Q."/>
            <person name="Zhang B."/>
            <person name="Ji P."/>
            <person name="Bell-Sakyi L."/>
            <person name="Cui X.M."/>
            <person name="Yuan T.T."/>
            <person name="Jiang B.G."/>
            <person name="Yang W.F."/>
            <person name="Lam T.T."/>
            <person name="Chang Q.C."/>
            <person name="Ding S.J."/>
            <person name="Wang X.J."/>
            <person name="Zhu J.G."/>
            <person name="Ruan X.D."/>
            <person name="Zhao L."/>
            <person name="Wei J.T."/>
            <person name="Ye R.Z."/>
            <person name="Que T.C."/>
            <person name="Du C.H."/>
            <person name="Zhou Y.H."/>
            <person name="Cheng J.X."/>
            <person name="Dai P.F."/>
            <person name="Guo W.B."/>
            <person name="Han X.H."/>
            <person name="Huang E.J."/>
            <person name="Li L.F."/>
            <person name="Wei W."/>
            <person name="Gao Y.C."/>
            <person name="Liu J.Z."/>
            <person name="Shao H.Z."/>
            <person name="Wang X."/>
            <person name="Wang C.C."/>
            <person name="Yang T.C."/>
            <person name="Huo Q.B."/>
            <person name="Li W."/>
            <person name="Chen H.Y."/>
            <person name="Chen S.E."/>
            <person name="Zhou L.G."/>
            <person name="Ni X.B."/>
            <person name="Tian J.H."/>
            <person name="Sheng Y."/>
            <person name="Liu T."/>
            <person name="Pan Y.S."/>
            <person name="Xia L.Y."/>
            <person name="Li J."/>
            <person name="Zhao F."/>
            <person name="Cao W.C."/>
        </authorList>
    </citation>
    <scope>NUCLEOTIDE SEQUENCE [LARGE SCALE GENOMIC DNA]</scope>
    <source>
        <strain evidence="3">HaeL-2018</strain>
    </source>
</reference>
<organism evidence="3 4">
    <name type="scientific">Haemaphysalis longicornis</name>
    <name type="common">Bush tick</name>
    <dbReference type="NCBI Taxonomy" id="44386"/>
    <lineage>
        <taxon>Eukaryota</taxon>
        <taxon>Metazoa</taxon>
        <taxon>Ecdysozoa</taxon>
        <taxon>Arthropoda</taxon>
        <taxon>Chelicerata</taxon>
        <taxon>Arachnida</taxon>
        <taxon>Acari</taxon>
        <taxon>Parasitiformes</taxon>
        <taxon>Ixodida</taxon>
        <taxon>Ixodoidea</taxon>
        <taxon>Ixodidae</taxon>
        <taxon>Haemaphysalinae</taxon>
        <taxon>Haemaphysalis</taxon>
    </lineage>
</organism>
<sequence>MPKITNAHLEPNSFDKMKVDLAFQLFSDQVIKALFIYREHIRSSYETVQPTEDFVKRNESPDSCDDIADKPDGAEAR</sequence>
<dbReference type="Proteomes" id="UP000821853">
    <property type="component" value="Unassembled WGS sequence"/>
</dbReference>
<dbReference type="AlphaFoldDB" id="A0A9J6H6M2"/>
<dbReference type="Pfam" id="PF21788">
    <property type="entry name" value="TNP-like_GBD"/>
    <property type="match status" value="1"/>
</dbReference>
<evidence type="ECO:0000259" key="2">
    <source>
        <dbReference type="Pfam" id="PF21788"/>
    </source>
</evidence>
<gene>
    <name evidence="3" type="ORF">HPB48_023293</name>
</gene>
<feature type="domain" description="Transposable element P transposase-like GTP-binding insertion" evidence="2">
    <location>
        <begin position="3"/>
        <end position="57"/>
    </location>
</feature>
<evidence type="ECO:0000256" key="1">
    <source>
        <dbReference type="SAM" id="MobiDB-lite"/>
    </source>
</evidence>
<name>A0A9J6H6M2_HAELO</name>
<keyword evidence="4" id="KW-1185">Reference proteome</keyword>
<feature type="region of interest" description="Disordered" evidence="1">
    <location>
        <begin position="52"/>
        <end position="77"/>
    </location>
</feature>
<evidence type="ECO:0000313" key="3">
    <source>
        <dbReference type="EMBL" id="KAH9382737.1"/>
    </source>
</evidence>
<dbReference type="EMBL" id="JABSTR010000239">
    <property type="protein sequence ID" value="KAH9382737.1"/>
    <property type="molecule type" value="Genomic_DNA"/>
</dbReference>